<dbReference type="EMBL" id="CP053586">
    <property type="protein sequence ID" value="WNZ22383.1"/>
    <property type="molecule type" value="Genomic_DNA"/>
</dbReference>
<dbReference type="Pfam" id="PF14516">
    <property type="entry name" value="AAA_35"/>
    <property type="match status" value="1"/>
</dbReference>
<dbReference type="Gene3D" id="3.40.50.300">
    <property type="entry name" value="P-loop containing nucleotide triphosphate hydrolases"/>
    <property type="match status" value="1"/>
</dbReference>
<protein>
    <recommendedName>
        <fullName evidence="2">Serine/threonine protein kinase</fullName>
    </recommendedName>
</protein>
<gene>
    <name evidence="1" type="ORF">HJG54_05570</name>
</gene>
<name>A0AA97APW3_9CYAN</name>
<dbReference type="RefSeq" id="WP_316433822.1">
    <property type="nucleotide sequence ID" value="NZ_CP053586.1"/>
</dbReference>
<organism evidence="1">
    <name type="scientific">Leptolyngbya sp. NK1-12</name>
    <dbReference type="NCBI Taxonomy" id="2547451"/>
    <lineage>
        <taxon>Bacteria</taxon>
        <taxon>Bacillati</taxon>
        <taxon>Cyanobacteriota</taxon>
        <taxon>Cyanophyceae</taxon>
        <taxon>Leptolyngbyales</taxon>
        <taxon>Leptolyngbyaceae</taxon>
        <taxon>Leptolyngbya group</taxon>
        <taxon>Leptolyngbya</taxon>
    </lineage>
</organism>
<sequence length="431" mass="48749">MQLSQLESHKGYKFTLQVLARQTQLVEPQGLHSTTIKKIVEHQIGVDERSIKTLFQALELELEPQDYHPATQQESLVKLVGERDEPNAIELEPSQSPDFPGGPVPLNSPYYIEQPVLQARACSEISRPGGLIRVKAPRKMGKSSFTLRLLHHATSLGYRVLQVDLKQADETVFSSIDRFLRWFFTTLSYQLDRPSTLDDYWNEQAGSKVSSTIYLQQVLLKDAAAPIVLMLNEINRVFEYLVIFREFLPLLRSWYEEAKSGSTLQKLRFILSYSTEIYVPLNLNQSPFNVGLPINLPDLTAEEVQVLAHAYDLSSEVVPPLMELVGGHPYLIQLSLYYLWSGQSTFPELLKKASTPVGIYANHLNQCLVHLQSEARLAEAFQQVVQADAGVDLELEVARKLESLGLIKFDDVCLAKPSCALYQRFFATLLI</sequence>
<accession>A0AA97APW3</accession>
<dbReference type="InterPro" id="IPR027417">
    <property type="entry name" value="P-loop_NTPase"/>
</dbReference>
<evidence type="ECO:0000313" key="1">
    <source>
        <dbReference type="EMBL" id="WNZ22383.1"/>
    </source>
</evidence>
<reference evidence="1" key="1">
    <citation type="submission" date="2020-05" db="EMBL/GenBank/DDBJ databases">
        <authorList>
            <person name="Zhu T."/>
            <person name="Keshari N."/>
            <person name="Lu X."/>
        </authorList>
    </citation>
    <scope>NUCLEOTIDE SEQUENCE</scope>
    <source>
        <strain evidence="1">NK1-12</strain>
    </source>
</reference>
<evidence type="ECO:0008006" key="2">
    <source>
        <dbReference type="Google" id="ProtNLM"/>
    </source>
</evidence>
<dbReference type="AlphaFoldDB" id="A0AA97APW3"/>
<proteinExistence type="predicted"/>
<dbReference type="SUPFAM" id="SSF52540">
    <property type="entry name" value="P-loop containing nucleoside triphosphate hydrolases"/>
    <property type="match status" value="1"/>
</dbReference>